<evidence type="ECO:0000256" key="3">
    <source>
        <dbReference type="ARBA" id="ARBA00023163"/>
    </source>
</evidence>
<organism evidence="6 7">
    <name type="scientific">Aureimonas populi</name>
    <dbReference type="NCBI Taxonomy" id="1701758"/>
    <lineage>
        <taxon>Bacteria</taxon>
        <taxon>Pseudomonadati</taxon>
        <taxon>Pseudomonadota</taxon>
        <taxon>Alphaproteobacteria</taxon>
        <taxon>Hyphomicrobiales</taxon>
        <taxon>Aurantimonadaceae</taxon>
        <taxon>Aureimonas</taxon>
    </lineage>
</organism>
<keyword evidence="3" id="KW-0804">Transcription</keyword>
<gene>
    <name evidence="6" type="ORF">ACFSKQ_11465</name>
</gene>
<feature type="domain" description="HTH iclR-type" evidence="4">
    <location>
        <begin position="22"/>
        <end position="82"/>
    </location>
</feature>
<dbReference type="Gene3D" id="1.10.10.10">
    <property type="entry name" value="Winged helix-like DNA-binding domain superfamily/Winged helix DNA-binding domain"/>
    <property type="match status" value="1"/>
</dbReference>
<evidence type="ECO:0000313" key="7">
    <source>
        <dbReference type="Proteomes" id="UP001597371"/>
    </source>
</evidence>
<accession>A0ABW5CMT7</accession>
<dbReference type="PROSITE" id="PS51078">
    <property type="entry name" value="ICLR_ED"/>
    <property type="match status" value="1"/>
</dbReference>
<dbReference type="Pfam" id="PF01614">
    <property type="entry name" value="IclR_C"/>
    <property type="match status" value="1"/>
</dbReference>
<dbReference type="Gene3D" id="3.30.450.40">
    <property type="match status" value="1"/>
</dbReference>
<feature type="domain" description="IclR-ED" evidence="5">
    <location>
        <begin position="83"/>
        <end position="267"/>
    </location>
</feature>
<dbReference type="InterPro" id="IPR029016">
    <property type="entry name" value="GAF-like_dom_sf"/>
</dbReference>
<evidence type="ECO:0000256" key="2">
    <source>
        <dbReference type="ARBA" id="ARBA00023125"/>
    </source>
</evidence>
<dbReference type="InterPro" id="IPR036388">
    <property type="entry name" value="WH-like_DNA-bd_sf"/>
</dbReference>
<evidence type="ECO:0000256" key="1">
    <source>
        <dbReference type="ARBA" id="ARBA00023015"/>
    </source>
</evidence>
<evidence type="ECO:0000259" key="4">
    <source>
        <dbReference type="PROSITE" id="PS51077"/>
    </source>
</evidence>
<dbReference type="Proteomes" id="UP001597371">
    <property type="component" value="Unassembled WGS sequence"/>
</dbReference>
<dbReference type="EMBL" id="JBHUIJ010000013">
    <property type="protein sequence ID" value="MFD2238077.1"/>
    <property type="molecule type" value="Genomic_DNA"/>
</dbReference>
<dbReference type="RefSeq" id="WP_209739133.1">
    <property type="nucleotide sequence ID" value="NZ_CP072611.1"/>
</dbReference>
<comment type="caution">
    <text evidence="6">The sequence shown here is derived from an EMBL/GenBank/DDBJ whole genome shotgun (WGS) entry which is preliminary data.</text>
</comment>
<evidence type="ECO:0000259" key="5">
    <source>
        <dbReference type="PROSITE" id="PS51078"/>
    </source>
</evidence>
<dbReference type="SUPFAM" id="SSF55781">
    <property type="entry name" value="GAF domain-like"/>
    <property type="match status" value="1"/>
</dbReference>
<keyword evidence="2" id="KW-0238">DNA-binding</keyword>
<dbReference type="SMART" id="SM00346">
    <property type="entry name" value="HTH_ICLR"/>
    <property type="match status" value="1"/>
</dbReference>
<dbReference type="InterPro" id="IPR050707">
    <property type="entry name" value="HTH_MetabolicPath_Reg"/>
</dbReference>
<dbReference type="PANTHER" id="PTHR30136:SF34">
    <property type="entry name" value="TRANSCRIPTIONAL REGULATOR"/>
    <property type="match status" value="1"/>
</dbReference>
<dbReference type="PANTHER" id="PTHR30136">
    <property type="entry name" value="HELIX-TURN-HELIX TRANSCRIPTIONAL REGULATOR, ICLR FAMILY"/>
    <property type="match status" value="1"/>
</dbReference>
<dbReference type="Pfam" id="PF09339">
    <property type="entry name" value="HTH_IclR"/>
    <property type="match status" value="1"/>
</dbReference>
<dbReference type="PROSITE" id="PS51077">
    <property type="entry name" value="HTH_ICLR"/>
    <property type="match status" value="1"/>
</dbReference>
<evidence type="ECO:0000313" key="6">
    <source>
        <dbReference type="EMBL" id="MFD2238077.1"/>
    </source>
</evidence>
<name>A0ABW5CMT7_9HYPH</name>
<dbReference type="InterPro" id="IPR014757">
    <property type="entry name" value="Tscrpt_reg_IclR_C"/>
</dbReference>
<sequence>MPRVNRTPEESELVRTHGPEYLELLARALRLIVLFNAEHREMTLNELAALSGMPRSSVRRVVLTLETLGMAEQNDRYFRLTPRVLTLAAAYLRSNSFADKLQPITDHVSARVGEACSVAVLDGDEAVMIVRTAPRRIVTVALEIGLRLPAYCSAVGRVLLGGMDEAELDAYLARLQPRKMTPATVTDKAALKARVTGDRAQGYSLVDHEAEQGFRSLAVPILDRDGRIACSLHIGMSAERTSIEQALEEYLPVLREASAEAALVIAV</sequence>
<protein>
    <submittedName>
        <fullName evidence="6">IclR family transcriptional regulator C-terminal domain-containing protein</fullName>
    </submittedName>
</protein>
<proteinExistence type="predicted"/>
<keyword evidence="1" id="KW-0805">Transcription regulation</keyword>
<keyword evidence="7" id="KW-1185">Reference proteome</keyword>
<reference evidence="7" key="1">
    <citation type="journal article" date="2019" name="Int. J. Syst. Evol. Microbiol.">
        <title>The Global Catalogue of Microorganisms (GCM) 10K type strain sequencing project: providing services to taxonomists for standard genome sequencing and annotation.</title>
        <authorList>
            <consortium name="The Broad Institute Genomics Platform"/>
            <consortium name="The Broad Institute Genome Sequencing Center for Infectious Disease"/>
            <person name="Wu L."/>
            <person name="Ma J."/>
        </authorList>
    </citation>
    <scope>NUCLEOTIDE SEQUENCE [LARGE SCALE GENOMIC DNA]</scope>
    <source>
        <strain evidence="7">ZS-35-S2</strain>
    </source>
</reference>
<dbReference type="InterPro" id="IPR005471">
    <property type="entry name" value="Tscrpt_reg_IclR_N"/>
</dbReference>
<dbReference type="SUPFAM" id="SSF46785">
    <property type="entry name" value="Winged helix' DNA-binding domain"/>
    <property type="match status" value="1"/>
</dbReference>
<dbReference type="InterPro" id="IPR036390">
    <property type="entry name" value="WH_DNA-bd_sf"/>
</dbReference>